<evidence type="ECO:0000256" key="1">
    <source>
        <dbReference type="ARBA" id="ARBA00023015"/>
    </source>
</evidence>
<dbReference type="SUPFAM" id="SSF48008">
    <property type="entry name" value="GntR ligand-binding domain-like"/>
    <property type="match status" value="1"/>
</dbReference>
<dbReference type="InterPro" id="IPR000524">
    <property type="entry name" value="Tscrpt_reg_HTH_GntR"/>
</dbReference>
<sequence length="247" mass="27444">MSETRLYQSIASRIRGLIDSGEFPTGSRLPGERDLAERFGVSRVTIREAEIALEAQGLIAIKTGSGVYVQARSRALPDDYPDVSAFDLTAARAVIEAEAAALAAMAITDDEIQELEDLVVAMSNPAASDAEAAEADRQFHLTIARIAGNPVIEHCIQLIWRMRNELPRVKRVYASVCHHDWDARTDEHAAVLAALKARDAQGSRAAMRDHFHRLFEAMLEATEKDALAEVRRRTEHDRERFLATTRI</sequence>
<keyword evidence="3" id="KW-0804">Transcription</keyword>
<keyword evidence="6" id="KW-1185">Reference proteome</keyword>
<dbReference type="SMART" id="SM00895">
    <property type="entry name" value="FCD"/>
    <property type="match status" value="1"/>
</dbReference>
<dbReference type="Proteomes" id="UP000566663">
    <property type="component" value="Unassembled WGS sequence"/>
</dbReference>
<dbReference type="GO" id="GO:0003677">
    <property type="term" value="F:DNA binding"/>
    <property type="evidence" value="ECO:0007669"/>
    <property type="project" value="UniProtKB-KW"/>
</dbReference>
<evidence type="ECO:0000259" key="4">
    <source>
        <dbReference type="PROSITE" id="PS50949"/>
    </source>
</evidence>
<keyword evidence="2 5" id="KW-0238">DNA-binding</keyword>
<dbReference type="Pfam" id="PF00392">
    <property type="entry name" value="GntR"/>
    <property type="match status" value="1"/>
</dbReference>
<protein>
    <submittedName>
        <fullName evidence="5">DNA-binding FadR family transcriptional regulator</fullName>
    </submittedName>
</protein>
<dbReference type="PANTHER" id="PTHR43537:SF5">
    <property type="entry name" value="UXU OPERON TRANSCRIPTIONAL REGULATOR"/>
    <property type="match status" value="1"/>
</dbReference>
<organism evidence="5 6">
    <name type="scientific">Brevundimonas basaltis</name>
    <dbReference type="NCBI Taxonomy" id="472166"/>
    <lineage>
        <taxon>Bacteria</taxon>
        <taxon>Pseudomonadati</taxon>
        <taxon>Pseudomonadota</taxon>
        <taxon>Alphaproteobacteria</taxon>
        <taxon>Caulobacterales</taxon>
        <taxon>Caulobacteraceae</taxon>
        <taxon>Brevundimonas</taxon>
    </lineage>
</organism>
<dbReference type="SUPFAM" id="SSF46785">
    <property type="entry name" value="Winged helix' DNA-binding domain"/>
    <property type="match status" value="1"/>
</dbReference>
<dbReference type="InterPro" id="IPR008920">
    <property type="entry name" value="TF_FadR/GntR_C"/>
</dbReference>
<proteinExistence type="predicted"/>
<dbReference type="SMART" id="SM00345">
    <property type="entry name" value="HTH_GNTR"/>
    <property type="match status" value="1"/>
</dbReference>
<dbReference type="CDD" id="cd07377">
    <property type="entry name" value="WHTH_GntR"/>
    <property type="match status" value="1"/>
</dbReference>
<dbReference type="InterPro" id="IPR036388">
    <property type="entry name" value="WH-like_DNA-bd_sf"/>
</dbReference>
<evidence type="ECO:0000313" key="6">
    <source>
        <dbReference type="Proteomes" id="UP000566663"/>
    </source>
</evidence>
<dbReference type="PANTHER" id="PTHR43537">
    <property type="entry name" value="TRANSCRIPTIONAL REGULATOR, GNTR FAMILY"/>
    <property type="match status" value="1"/>
</dbReference>
<dbReference type="RefSeq" id="WP_183254172.1">
    <property type="nucleotide sequence ID" value="NZ_BAAAFF010000002.1"/>
</dbReference>
<dbReference type="AlphaFoldDB" id="A0A7W8MHB3"/>
<comment type="caution">
    <text evidence="5">The sequence shown here is derived from an EMBL/GenBank/DDBJ whole genome shotgun (WGS) entry which is preliminary data.</text>
</comment>
<dbReference type="InterPro" id="IPR036390">
    <property type="entry name" value="WH_DNA-bd_sf"/>
</dbReference>
<evidence type="ECO:0000256" key="2">
    <source>
        <dbReference type="ARBA" id="ARBA00023125"/>
    </source>
</evidence>
<dbReference type="PROSITE" id="PS50949">
    <property type="entry name" value="HTH_GNTR"/>
    <property type="match status" value="1"/>
</dbReference>
<keyword evidence="1" id="KW-0805">Transcription regulation</keyword>
<feature type="domain" description="HTH gntR-type" evidence="4">
    <location>
        <begin position="4"/>
        <end position="72"/>
    </location>
</feature>
<dbReference type="EMBL" id="JACHFZ010000003">
    <property type="protein sequence ID" value="MBB5292077.1"/>
    <property type="molecule type" value="Genomic_DNA"/>
</dbReference>
<dbReference type="Gene3D" id="1.20.120.530">
    <property type="entry name" value="GntR ligand-binding domain-like"/>
    <property type="match status" value="1"/>
</dbReference>
<accession>A0A7W8MHB3</accession>
<gene>
    <name evidence="5" type="ORF">HNQ67_001597</name>
</gene>
<evidence type="ECO:0000313" key="5">
    <source>
        <dbReference type="EMBL" id="MBB5292077.1"/>
    </source>
</evidence>
<evidence type="ECO:0000256" key="3">
    <source>
        <dbReference type="ARBA" id="ARBA00023163"/>
    </source>
</evidence>
<name>A0A7W8MHB3_9CAUL</name>
<dbReference type="InterPro" id="IPR011711">
    <property type="entry name" value="GntR_C"/>
</dbReference>
<reference evidence="5 6" key="1">
    <citation type="submission" date="2020-08" db="EMBL/GenBank/DDBJ databases">
        <title>Genomic Encyclopedia of Type Strains, Phase IV (KMG-IV): sequencing the most valuable type-strain genomes for metagenomic binning, comparative biology and taxonomic classification.</title>
        <authorList>
            <person name="Goeker M."/>
        </authorList>
    </citation>
    <scope>NUCLEOTIDE SEQUENCE [LARGE SCALE GENOMIC DNA]</scope>
    <source>
        <strain evidence="5 6">DSM 25335</strain>
    </source>
</reference>
<dbReference type="GO" id="GO:0003700">
    <property type="term" value="F:DNA-binding transcription factor activity"/>
    <property type="evidence" value="ECO:0007669"/>
    <property type="project" value="InterPro"/>
</dbReference>
<dbReference type="PRINTS" id="PR00035">
    <property type="entry name" value="HTHGNTR"/>
</dbReference>
<dbReference type="Gene3D" id="1.10.10.10">
    <property type="entry name" value="Winged helix-like DNA-binding domain superfamily/Winged helix DNA-binding domain"/>
    <property type="match status" value="1"/>
</dbReference>
<dbReference type="Pfam" id="PF07729">
    <property type="entry name" value="FCD"/>
    <property type="match status" value="1"/>
</dbReference>